<proteinExistence type="predicted"/>
<evidence type="ECO:0000256" key="1">
    <source>
        <dbReference type="ARBA" id="ARBA00022676"/>
    </source>
</evidence>
<evidence type="ECO:0000313" key="3">
    <source>
        <dbReference type="EMBL" id="EMA65566.1"/>
    </source>
</evidence>
<sequence>MTDDDLTLLLMSGSWYPENAYMTLLADALREAGVDVRTPPLPLFFPLTRAVLANRDADAMQLDWIYDYYVTTGTGFGPANALVSFLRAAAFLVDLALVSLLDVGVVRTVHNERHHEGLYPRTERVVNESVFAVADAVTVKCGAAADAVAAAYRVPEADEMDVVPDGSFVAAYENDVSREAARRDLGIDDDAFVVLFFGLIREYKGVPDLVEAFAALDAPDAELWLVGNPHDDRTEAQVAALARGDPRVETRLEFVPDERIQYFLNAADVLALPYRRILNSGTAHLGLSYGRPVMAPAIGCLPETVPPENELLYDPSDADGLAETLRRAYDHPDLESIGRANHRHARSQRWARAAAALTDIYRNAADGRRRRDRSTRATDSR</sequence>
<keyword evidence="4" id="KW-1185">Reference proteome</keyword>
<evidence type="ECO:0000313" key="4">
    <source>
        <dbReference type="Proteomes" id="UP000011546"/>
    </source>
</evidence>
<gene>
    <name evidence="3" type="ORF">C468_06278</name>
</gene>
<organism evidence="3 4">
    <name type="scientific">Halorubrum kocurii JCM 14978</name>
    <dbReference type="NCBI Taxonomy" id="1230456"/>
    <lineage>
        <taxon>Archaea</taxon>
        <taxon>Methanobacteriati</taxon>
        <taxon>Methanobacteriota</taxon>
        <taxon>Stenosarchaea group</taxon>
        <taxon>Halobacteria</taxon>
        <taxon>Halobacteriales</taxon>
        <taxon>Haloferacaceae</taxon>
        <taxon>Halorubrum</taxon>
    </lineage>
</organism>
<dbReference type="AlphaFoldDB" id="M0P688"/>
<dbReference type="GO" id="GO:0016757">
    <property type="term" value="F:glycosyltransferase activity"/>
    <property type="evidence" value="ECO:0007669"/>
    <property type="project" value="UniProtKB-KW"/>
</dbReference>
<dbReference type="EMBL" id="AOJH01000043">
    <property type="protein sequence ID" value="EMA65566.1"/>
    <property type="molecule type" value="Genomic_DNA"/>
</dbReference>
<name>M0P688_9EURY</name>
<dbReference type="PANTHER" id="PTHR12526:SF510">
    <property type="entry name" value="D-INOSITOL 3-PHOSPHATE GLYCOSYLTRANSFERASE"/>
    <property type="match status" value="1"/>
</dbReference>
<evidence type="ECO:0000256" key="2">
    <source>
        <dbReference type="ARBA" id="ARBA00022679"/>
    </source>
</evidence>
<dbReference type="STRING" id="1230456.C468_06278"/>
<dbReference type="CDD" id="cd03801">
    <property type="entry name" value="GT4_PimA-like"/>
    <property type="match status" value="1"/>
</dbReference>
<comment type="caution">
    <text evidence="3">The sequence shown here is derived from an EMBL/GenBank/DDBJ whole genome shotgun (WGS) entry which is preliminary data.</text>
</comment>
<dbReference type="Gene3D" id="3.40.50.2000">
    <property type="entry name" value="Glycogen Phosphorylase B"/>
    <property type="match status" value="1"/>
</dbReference>
<protein>
    <submittedName>
        <fullName evidence="3">Group 1 glycosyl transferase</fullName>
    </submittedName>
</protein>
<dbReference type="SUPFAM" id="SSF53756">
    <property type="entry name" value="UDP-Glycosyltransferase/glycogen phosphorylase"/>
    <property type="match status" value="1"/>
</dbReference>
<dbReference type="RefSeq" id="WP_008847989.1">
    <property type="nucleotide sequence ID" value="NZ_AOJH01000043.1"/>
</dbReference>
<keyword evidence="2 3" id="KW-0808">Transferase</keyword>
<reference evidence="3 4" key="1">
    <citation type="journal article" date="2014" name="PLoS Genet.">
        <title>Phylogenetically driven sequencing of extremely halophilic archaea reveals strategies for static and dynamic osmo-response.</title>
        <authorList>
            <person name="Becker E.A."/>
            <person name="Seitzer P.M."/>
            <person name="Tritt A."/>
            <person name="Larsen D."/>
            <person name="Krusor M."/>
            <person name="Yao A.I."/>
            <person name="Wu D."/>
            <person name="Madern D."/>
            <person name="Eisen J.A."/>
            <person name="Darling A.E."/>
            <person name="Facciotti M.T."/>
        </authorList>
    </citation>
    <scope>NUCLEOTIDE SEQUENCE [LARGE SCALE GENOMIC DNA]</scope>
    <source>
        <strain evidence="3 4">JCM 14978</strain>
    </source>
</reference>
<dbReference type="Pfam" id="PF13692">
    <property type="entry name" value="Glyco_trans_1_4"/>
    <property type="match status" value="1"/>
</dbReference>
<dbReference type="Proteomes" id="UP000011546">
    <property type="component" value="Unassembled WGS sequence"/>
</dbReference>
<dbReference type="OrthoDB" id="132546at2157"/>
<dbReference type="PATRIC" id="fig|1230456.3.peg.1227"/>
<accession>M0P688</accession>
<keyword evidence="1" id="KW-0328">Glycosyltransferase</keyword>
<dbReference type="PANTHER" id="PTHR12526">
    <property type="entry name" value="GLYCOSYLTRANSFERASE"/>
    <property type="match status" value="1"/>
</dbReference>